<comment type="similarity">
    <text evidence="2">Belongs to the UvrB family.</text>
</comment>
<evidence type="ECO:0000256" key="10">
    <source>
        <dbReference type="ARBA" id="ARBA00026033"/>
    </source>
</evidence>
<dbReference type="Pfam" id="PF17757">
    <property type="entry name" value="UvrB_inter"/>
    <property type="match status" value="1"/>
</dbReference>
<proteinExistence type="inferred from homology"/>
<comment type="subunit">
    <text evidence="10">Forms a heterotetramer with UvrA during the search for lesions. Interacts with UvrC in an incision complex.</text>
</comment>
<dbReference type="GO" id="GO:0016887">
    <property type="term" value="F:ATP hydrolysis activity"/>
    <property type="evidence" value="ECO:0007669"/>
    <property type="project" value="InterPro"/>
</dbReference>
<comment type="subcellular location">
    <subcellularLocation>
        <location evidence="1">Cytoplasm</location>
    </subcellularLocation>
</comment>
<dbReference type="InterPro" id="IPR004807">
    <property type="entry name" value="UvrB"/>
</dbReference>
<keyword evidence="7" id="KW-0067">ATP-binding</keyword>
<dbReference type="GO" id="GO:0009380">
    <property type="term" value="C:excinuclease repair complex"/>
    <property type="evidence" value="ECO:0007669"/>
    <property type="project" value="InterPro"/>
</dbReference>
<dbReference type="InterPro" id="IPR001650">
    <property type="entry name" value="Helicase_C-like"/>
</dbReference>
<dbReference type="EMBL" id="LAZR01003205">
    <property type="protein sequence ID" value="KKN20821.1"/>
    <property type="molecule type" value="Genomic_DNA"/>
</dbReference>
<feature type="domain" description="UVR" evidence="12">
    <location>
        <begin position="628"/>
        <end position="663"/>
    </location>
</feature>
<gene>
    <name evidence="15" type="ORF">LCGC14_0931690</name>
</gene>
<dbReference type="PROSITE" id="PS50151">
    <property type="entry name" value="UVR"/>
    <property type="match status" value="1"/>
</dbReference>
<dbReference type="Pfam" id="PF02151">
    <property type="entry name" value="UVR"/>
    <property type="match status" value="1"/>
</dbReference>
<dbReference type="InterPro" id="IPR041471">
    <property type="entry name" value="UvrB_inter"/>
</dbReference>
<dbReference type="Pfam" id="PF04851">
    <property type="entry name" value="ResIII"/>
    <property type="match status" value="1"/>
</dbReference>
<keyword evidence="9" id="KW-0234">DNA repair</keyword>
<dbReference type="SMART" id="SM00490">
    <property type="entry name" value="HELICc"/>
    <property type="match status" value="1"/>
</dbReference>
<protein>
    <recommendedName>
        <fullName evidence="11">UvrABC system protein B</fullName>
    </recommendedName>
</protein>
<dbReference type="InterPro" id="IPR027417">
    <property type="entry name" value="P-loop_NTPase"/>
</dbReference>
<dbReference type="Pfam" id="PF00271">
    <property type="entry name" value="Helicase_C"/>
    <property type="match status" value="1"/>
</dbReference>
<evidence type="ECO:0000259" key="12">
    <source>
        <dbReference type="PROSITE" id="PS50151"/>
    </source>
</evidence>
<dbReference type="SMART" id="SM00487">
    <property type="entry name" value="DEXDc"/>
    <property type="match status" value="1"/>
</dbReference>
<dbReference type="PROSITE" id="PS51192">
    <property type="entry name" value="HELICASE_ATP_BIND_1"/>
    <property type="match status" value="1"/>
</dbReference>
<keyword evidence="4" id="KW-0547">Nucleotide-binding</keyword>
<evidence type="ECO:0000256" key="9">
    <source>
        <dbReference type="ARBA" id="ARBA00023204"/>
    </source>
</evidence>
<dbReference type="GO" id="GO:0006289">
    <property type="term" value="P:nucleotide-excision repair"/>
    <property type="evidence" value="ECO:0007669"/>
    <property type="project" value="InterPro"/>
</dbReference>
<dbReference type="NCBIfam" id="TIGR00631">
    <property type="entry name" value="uvrb"/>
    <property type="match status" value="1"/>
</dbReference>
<dbReference type="CDD" id="cd18790">
    <property type="entry name" value="SF2_C_UvrB"/>
    <property type="match status" value="1"/>
</dbReference>
<organism evidence="15">
    <name type="scientific">marine sediment metagenome</name>
    <dbReference type="NCBI Taxonomy" id="412755"/>
    <lineage>
        <taxon>unclassified sequences</taxon>
        <taxon>metagenomes</taxon>
        <taxon>ecological metagenomes</taxon>
    </lineage>
</organism>
<evidence type="ECO:0000259" key="14">
    <source>
        <dbReference type="PROSITE" id="PS51194"/>
    </source>
</evidence>
<dbReference type="Gene3D" id="4.10.860.10">
    <property type="entry name" value="UVR domain"/>
    <property type="match status" value="1"/>
</dbReference>
<dbReference type="SUPFAM" id="SSF46600">
    <property type="entry name" value="C-terminal UvrC-binding domain of UvrB"/>
    <property type="match status" value="1"/>
</dbReference>
<dbReference type="HAMAP" id="MF_00204">
    <property type="entry name" value="UvrB"/>
    <property type="match status" value="1"/>
</dbReference>
<dbReference type="Pfam" id="PF12344">
    <property type="entry name" value="UvrB"/>
    <property type="match status" value="1"/>
</dbReference>
<dbReference type="NCBIfam" id="NF003673">
    <property type="entry name" value="PRK05298.1"/>
    <property type="match status" value="1"/>
</dbReference>
<dbReference type="InterPro" id="IPR024759">
    <property type="entry name" value="UvrB_YAD/RRR_dom"/>
</dbReference>
<feature type="domain" description="Helicase ATP-binding" evidence="13">
    <location>
        <begin position="26"/>
        <end position="161"/>
    </location>
</feature>
<evidence type="ECO:0000256" key="6">
    <source>
        <dbReference type="ARBA" id="ARBA00022769"/>
    </source>
</evidence>
<name>A0A0F9R6A6_9ZZZZ</name>
<evidence type="ECO:0000256" key="2">
    <source>
        <dbReference type="ARBA" id="ARBA00008533"/>
    </source>
</evidence>
<dbReference type="Gene3D" id="3.40.50.300">
    <property type="entry name" value="P-loop containing nucleotide triphosphate hydrolases"/>
    <property type="match status" value="3"/>
</dbReference>
<reference evidence="15" key="1">
    <citation type="journal article" date="2015" name="Nature">
        <title>Complex archaea that bridge the gap between prokaryotes and eukaryotes.</title>
        <authorList>
            <person name="Spang A."/>
            <person name="Saw J.H."/>
            <person name="Jorgensen S.L."/>
            <person name="Zaremba-Niedzwiedzka K."/>
            <person name="Martijn J."/>
            <person name="Lind A.E."/>
            <person name="van Eijk R."/>
            <person name="Schleper C."/>
            <person name="Guy L."/>
            <person name="Ettema T.J."/>
        </authorList>
    </citation>
    <scope>NUCLEOTIDE SEQUENCE</scope>
</reference>
<dbReference type="AlphaFoldDB" id="A0A0F9R6A6"/>
<keyword evidence="5" id="KW-0227">DNA damage</keyword>
<dbReference type="InterPro" id="IPR001943">
    <property type="entry name" value="UVR_dom"/>
</dbReference>
<comment type="caution">
    <text evidence="15">The sequence shown here is derived from an EMBL/GenBank/DDBJ whole genome shotgun (WGS) entry which is preliminary data.</text>
</comment>
<dbReference type="PANTHER" id="PTHR24029:SF0">
    <property type="entry name" value="UVRABC SYSTEM PROTEIN B"/>
    <property type="match status" value="1"/>
</dbReference>
<dbReference type="GO" id="GO:0003677">
    <property type="term" value="F:DNA binding"/>
    <property type="evidence" value="ECO:0007669"/>
    <property type="project" value="InterPro"/>
</dbReference>
<dbReference type="GO" id="GO:0005737">
    <property type="term" value="C:cytoplasm"/>
    <property type="evidence" value="ECO:0007669"/>
    <property type="project" value="UniProtKB-SubCell"/>
</dbReference>
<keyword evidence="6" id="KW-0228">DNA excision</keyword>
<evidence type="ECO:0000256" key="3">
    <source>
        <dbReference type="ARBA" id="ARBA00022490"/>
    </source>
</evidence>
<evidence type="ECO:0000256" key="1">
    <source>
        <dbReference type="ARBA" id="ARBA00004496"/>
    </source>
</evidence>
<dbReference type="CDD" id="cd17916">
    <property type="entry name" value="DEXHc_UvrB"/>
    <property type="match status" value="1"/>
</dbReference>
<dbReference type="InterPro" id="IPR036876">
    <property type="entry name" value="UVR_dom_sf"/>
</dbReference>
<keyword evidence="3" id="KW-0963">Cytoplasm</keyword>
<dbReference type="PANTHER" id="PTHR24029">
    <property type="entry name" value="UVRABC SYSTEM PROTEIN B"/>
    <property type="match status" value="1"/>
</dbReference>
<sequence>MNLNFKIHSKYLPKGDQPLAISRLSKNIREGKRFQTLLGATGTGKTFTIANIIQDVQKPTLLMSPNKVLCAQLYSELRELFPQNAIHYFVSYYEYYQPEAYLPVTSLYIEKDFSVNEEIERLRLAAAHAIRTRKDVIIVATVSCIYGVGDPEYWESVTLYLEVGQFIKRSEILQRLIKISYERKTADFKPGSVRVHGDIIDIFPAYTEIALRISLFGDEVESIQEIHPISNKVLRNLPNFRVFPATHFIIPEENKVKALELIESELKERIEYFKSRKLYAEAQRIERRVKFDLEMIREMGWCKGVENYSRPLSLRAPGTPPMTLMDYFPKDYLIVVDESHVSIPQIHGMIGGDRSRKKNLVDYGWRLPSAFDNRPLTFEEWENKIKFIVFMSATPGAYELERSNGVSAEQIIRPTGLVDPKVEIRPAKNQIDDLLGEIKKVVKRKGRVLITTLTKRMSEDIAEYYSGLHVKIEYLHSEVNTVERFEILRKLRNGTFDAIVGINLLREGLDLPEVQLVAILDADKLGFLRDTRSLIQTIGRASRNVNGRAILYADKVTSAMKAAIDETDRRRNKQIKHNEENDITPQTIKKNILASLSEEHEYKEKEVKRLKHSVHNKIKQLETEGDIDIIIQYLENKMLMAAKELRFEDAAFLRDKIKEIRKNNKIDI</sequence>
<keyword evidence="8" id="KW-0267">Excision nuclease</keyword>
<evidence type="ECO:0000313" key="15">
    <source>
        <dbReference type="EMBL" id="KKN20821.1"/>
    </source>
</evidence>
<evidence type="ECO:0000256" key="7">
    <source>
        <dbReference type="ARBA" id="ARBA00022840"/>
    </source>
</evidence>
<evidence type="ECO:0000256" key="11">
    <source>
        <dbReference type="ARBA" id="ARBA00029504"/>
    </source>
</evidence>
<dbReference type="InterPro" id="IPR006935">
    <property type="entry name" value="Helicase/UvrB_N"/>
</dbReference>
<feature type="domain" description="Helicase C-terminal" evidence="14">
    <location>
        <begin position="430"/>
        <end position="592"/>
    </location>
</feature>
<evidence type="ECO:0000259" key="13">
    <source>
        <dbReference type="PROSITE" id="PS51192"/>
    </source>
</evidence>
<evidence type="ECO:0000256" key="5">
    <source>
        <dbReference type="ARBA" id="ARBA00022763"/>
    </source>
</evidence>
<dbReference type="SUPFAM" id="SSF52540">
    <property type="entry name" value="P-loop containing nucleoside triphosphate hydrolases"/>
    <property type="match status" value="2"/>
</dbReference>
<dbReference type="GO" id="GO:0005524">
    <property type="term" value="F:ATP binding"/>
    <property type="evidence" value="ECO:0007669"/>
    <property type="project" value="UniProtKB-KW"/>
</dbReference>
<evidence type="ECO:0000256" key="4">
    <source>
        <dbReference type="ARBA" id="ARBA00022741"/>
    </source>
</evidence>
<dbReference type="GO" id="GO:0004518">
    <property type="term" value="F:nuclease activity"/>
    <property type="evidence" value="ECO:0007669"/>
    <property type="project" value="UniProtKB-KW"/>
</dbReference>
<dbReference type="InterPro" id="IPR014001">
    <property type="entry name" value="Helicase_ATP-bd"/>
</dbReference>
<accession>A0A0F9R6A6</accession>
<dbReference type="PROSITE" id="PS51194">
    <property type="entry name" value="HELICASE_CTER"/>
    <property type="match status" value="1"/>
</dbReference>
<evidence type="ECO:0000256" key="8">
    <source>
        <dbReference type="ARBA" id="ARBA00022881"/>
    </source>
</evidence>